<reference evidence="1 2" key="1">
    <citation type="submission" date="2017-11" db="EMBL/GenBank/DDBJ databases">
        <title>De-novo sequencing of pomegranate (Punica granatum L.) genome.</title>
        <authorList>
            <person name="Akparov Z."/>
            <person name="Amiraslanov A."/>
            <person name="Hajiyeva S."/>
            <person name="Abbasov M."/>
            <person name="Kaur K."/>
            <person name="Hamwieh A."/>
            <person name="Solovyev V."/>
            <person name="Salamov A."/>
            <person name="Braich B."/>
            <person name="Kosarev P."/>
            <person name="Mahmoud A."/>
            <person name="Hajiyev E."/>
            <person name="Babayeva S."/>
            <person name="Izzatullayeva V."/>
            <person name="Mammadov A."/>
            <person name="Mammadov A."/>
            <person name="Sharifova S."/>
            <person name="Ojaghi J."/>
            <person name="Eynullazada K."/>
            <person name="Bayramov B."/>
            <person name="Abdulazimova A."/>
            <person name="Shahmuradov I."/>
        </authorList>
    </citation>
    <scope>NUCLEOTIDE SEQUENCE [LARGE SCALE GENOMIC DNA]</scope>
    <source>
        <strain evidence="2">cv. AG2017</strain>
        <tissue evidence="1">Leaf</tissue>
    </source>
</reference>
<evidence type="ECO:0000313" key="1">
    <source>
        <dbReference type="EMBL" id="PKI31366.1"/>
    </source>
</evidence>
<proteinExistence type="predicted"/>
<organism evidence="1 2">
    <name type="scientific">Punica granatum</name>
    <name type="common">Pomegranate</name>
    <dbReference type="NCBI Taxonomy" id="22663"/>
    <lineage>
        <taxon>Eukaryota</taxon>
        <taxon>Viridiplantae</taxon>
        <taxon>Streptophyta</taxon>
        <taxon>Embryophyta</taxon>
        <taxon>Tracheophyta</taxon>
        <taxon>Spermatophyta</taxon>
        <taxon>Magnoliopsida</taxon>
        <taxon>eudicotyledons</taxon>
        <taxon>Gunneridae</taxon>
        <taxon>Pentapetalae</taxon>
        <taxon>rosids</taxon>
        <taxon>malvids</taxon>
        <taxon>Myrtales</taxon>
        <taxon>Lythraceae</taxon>
        <taxon>Punica</taxon>
    </lineage>
</organism>
<accession>A0A2I0HJ63</accession>
<dbReference type="EMBL" id="PGOL01008961">
    <property type="protein sequence ID" value="PKI31366.1"/>
    <property type="molecule type" value="Genomic_DNA"/>
</dbReference>
<dbReference type="Proteomes" id="UP000233551">
    <property type="component" value="Unassembled WGS sequence"/>
</dbReference>
<evidence type="ECO:0000313" key="2">
    <source>
        <dbReference type="Proteomes" id="UP000233551"/>
    </source>
</evidence>
<name>A0A2I0HJ63_PUNGR</name>
<gene>
    <name evidence="1" type="ORF">CRG98_048244</name>
</gene>
<keyword evidence="2" id="KW-1185">Reference proteome</keyword>
<sequence length="226" mass="25818">MTFMLIILLQTQNQDPLRSTVLPVILPMTFMLLILQTHGQKVLPILRAIKKPLNNRVPRITVRSSNFSPRVTPRNISLRSHKSHIIIPQTIIIICRNHSRTYRTITCLRTTLLTPTETSNPTQALRRAACHQYRPTILLTMKVLRLLIFLQTKAIPRFLSMALPSLAAEQMGVSHPNLSWLLLQPKHTNTAAITGHRLRKLPRPTRLLDSLLGLKLLMMSLSQWTT</sequence>
<comment type="caution">
    <text evidence="1">The sequence shown here is derived from an EMBL/GenBank/DDBJ whole genome shotgun (WGS) entry which is preliminary data.</text>
</comment>
<dbReference type="AlphaFoldDB" id="A0A2I0HJ63"/>
<protein>
    <submittedName>
        <fullName evidence="1">Uncharacterized protein</fullName>
    </submittedName>
</protein>